<evidence type="ECO:0000313" key="1">
    <source>
        <dbReference type="EMBL" id="ASK79267.1"/>
    </source>
</evidence>
<sequence length="71" mass="7915">MAHVILIIPFINDKNCKKSQFGRGSTNIPDNKKLYGLIGLCLLTIITILNTKEKFKSCSIFPLLKVYASDA</sequence>
<dbReference type="KEGG" id="pmai:CF386_09355"/>
<proteinExistence type="predicted"/>
<organism evidence="1 2">
    <name type="scientific">Paraphotobacterium marinum</name>
    <dbReference type="NCBI Taxonomy" id="1755811"/>
    <lineage>
        <taxon>Bacteria</taxon>
        <taxon>Pseudomonadati</taxon>
        <taxon>Pseudomonadota</taxon>
        <taxon>Gammaproteobacteria</taxon>
        <taxon>Vibrionales</taxon>
        <taxon>Vibrionaceae</taxon>
        <taxon>Paraphotobacterium</taxon>
    </lineage>
</organism>
<dbReference type="AlphaFoldDB" id="A0A220VFX4"/>
<name>A0A220VFX4_9GAMM</name>
<reference evidence="1 2" key="1">
    <citation type="journal article" date="2016" name="Int. J. Syst. Evol. Microbiol.">
        <title>Paraphotobacterium marinum gen. nov., sp. nov., a member of the family Vibrionaceae, isolated from surface seawater.</title>
        <authorList>
            <person name="Huang Z."/>
            <person name="Dong C."/>
            <person name="Shao Z."/>
        </authorList>
    </citation>
    <scope>NUCLEOTIDE SEQUENCE [LARGE SCALE GENOMIC DNA]</scope>
    <source>
        <strain evidence="1 2">NSCS20N07D</strain>
    </source>
</reference>
<dbReference type="Proteomes" id="UP000242175">
    <property type="component" value="Chromosome small"/>
</dbReference>
<evidence type="ECO:0000313" key="2">
    <source>
        <dbReference type="Proteomes" id="UP000242175"/>
    </source>
</evidence>
<dbReference type="EMBL" id="CP022356">
    <property type="protein sequence ID" value="ASK79267.1"/>
    <property type="molecule type" value="Genomic_DNA"/>
</dbReference>
<gene>
    <name evidence="1" type="ORF">CF386_09355</name>
</gene>
<keyword evidence="2" id="KW-1185">Reference proteome</keyword>
<protein>
    <submittedName>
        <fullName evidence="1">Uncharacterized protein</fullName>
    </submittedName>
</protein>
<accession>A0A220VFX4</accession>